<protein>
    <recommendedName>
        <fullName evidence="3">Secreted protein</fullName>
    </recommendedName>
</protein>
<evidence type="ECO:0000313" key="2">
    <source>
        <dbReference type="Proteomes" id="UP001497482"/>
    </source>
</evidence>
<organism evidence="1 2">
    <name type="scientific">Knipowitschia caucasica</name>
    <name type="common">Caucasian dwarf goby</name>
    <name type="synonym">Pomatoschistus caucasicus</name>
    <dbReference type="NCBI Taxonomy" id="637954"/>
    <lineage>
        <taxon>Eukaryota</taxon>
        <taxon>Metazoa</taxon>
        <taxon>Chordata</taxon>
        <taxon>Craniata</taxon>
        <taxon>Vertebrata</taxon>
        <taxon>Euteleostomi</taxon>
        <taxon>Actinopterygii</taxon>
        <taxon>Neopterygii</taxon>
        <taxon>Teleostei</taxon>
        <taxon>Neoteleostei</taxon>
        <taxon>Acanthomorphata</taxon>
        <taxon>Gobiaria</taxon>
        <taxon>Gobiiformes</taxon>
        <taxon>Gobioidei</taxon>
        <taxon>Gobiidae</taxon>
        <taxon>Gobiinae</taxon>
        <taxon>Knipowitschia</taxon>
    </lineage>
</organism>
<dbReference type="EMBL" id="OZ035842">
    <property type="protein sequence ID" value="CAL1595939.1"/>
    <property type="molecule type" value="Genomic_DNA"/>
</dbReference>
<proteinExistence type="predicted"/>
<dbReference type="Proteomes" id="UP001497482">
    <property type="component" value="Chromosome 20"/>
</dbReference>
<keyword evidence="2" id="KW-1185">Reference proteome</keyword>
<sequence>MALLSLSKLDQVCWSSCFSFTAVSGPFPLSPPPAAAAAATAAATAHTRGPGRCRSCSSRTLGLAGAREVTHSWDEVWFGACQRETSAGTETVSSRARA</sequence>
<dbReference type="AlphaFoldDB" id="A0AAV2L687"/>
<accession>A0AAV2L687</accession>
<name>A0AAV2L687_KNICA</name>
<gene>
    <name evidence="1" type="ORF">KC01_LOCUS24663</name>
</gene>
<reference evidence="1 2" key="1">
    <citation type="submission" date="2024-04" db="EMBL/GenBank/DDBJ databases">
        <authorList>
            <person name="Waldvogel A.-M."/>
            <person name="Schoenle A."/>
        </authorList>
    </citation>
    <scope>NUCLEOTIDE SEQUENCE [LARGE SCALE GENOMIC DNA]</scope>
</reference>
<evidence type="ECO:0000313" key="1">
    <source>
        <dbReference type="EMBL" id="CAL1595939.1"/>
    </source>
</evidence>
<evidence type="ECO:0008006" key="3">
    <source>
        <dbReference type="Google" id="ProtNLM"/>
    </source>
</evidence>